<accession>A0A1X7DSG3</accession>
<dbReference type="Pfam" id="PF02811">
    <property type="entry name" value="PHP"/>
    <property type="match status" value="1"/>
</dbReference>
<dbReference type="InterPro" id="IPR052018">
    <property type="entry name" value="PHP_domain"/>
</dbReference>
<organism evidence="3 4">
    <name type="scientific">Kocuria marina subsp. indica</name>
    <dbReference type="NCBI Taxonomy" id="1049583"/>
    <lineage>
        <taxon>Bacteria</taxon>
        <taxon>Bacillati</taxon>
        <taxon>Actinomycetota</taxon>
        <taxon>Actinomycetes</taxon>
        <taxon>Micrococcales</taxon>
        <taxon>Micrococcaceae</taxon>
        <taxon>Kocuria</taxon>
    </lineage>
</organism>
<dbReference type="PANTHER" id="PTHR42924:SF3">
    <property type="entry name" value="POLYMERASE_HISTIDINOL PHOSPHATASE N-TERMINAL DOMAIN-CONTAINING PROTEIN"/>
    <property type="match status" value="1"/>
</dbReference>
<sequence>MDAVISFGARAPARVAMLAECSRPWCHAGQPWPVGSEDRAIGSDGSASSGRRVSRADPPRSAGIVEVMRIDLHTHSNASDGTESPADVARAAHRAGLNVFALTDHDTTAGWQEAGDTAVSLGVAFVPGMEITCTTADGISVHMLSYLHGPDHAPLLDAIEESRRSRLSRAHTMVDLLAQDYPISWDDVMAHVSPEATVGRPHIADALVELGVVPNRSAAFSDMLSGRSKYYVRHMALDPVQAIKLVRAAGGVPVCAHPMAPLRGRVATPADFNAMIDAGLAGVEVAHRDNPDESRAVLMKLAADHDLIVTGSSDYHGAGKPNRLGENSTSVRSLTRICEQATSGVEVRWP</sequence>
<dbReference type="SMART" id="SM00481">
    <property type="entry name" value="POLIIIAc"/>
    <property type="match status" value="1"/>
</dbReference>
<dbReference type="InterPro" id="IPR004013">
    <property type="entry name" value="PHP_dom"/>
</dbReference>
<dbReference type="AlphaFoldDB" id="A0A1X7DSG3"/>
<dbReference type="InterPro" id="IPR003141">
    <property type="entry name" value="Pol/His_phosphatase_N"/>
</dbReference>
<dbReference type="PANTHER" id="PTHR42924">
    <property type="entry name" value="EXONUCLEASE"/>
    <property type="match status" value="1"/>
</dbReference>
<dbReference type="GO" id="GO:0035312">
    <property type="term" value="F:5'-3' DNA exonuclease activity"/>
    <property type="evidence" value="ECO:0007669"/>
    <property type="project" value="TreeGrafter"/>
</dbReference>
<dbReference type="Gene3D" id="1.10.150.650">
    <property type="match status" value="1"/>
</dbReference>
<dbReference type="EMBL" id="FXAC01000014">
    <property type="protein sequence ID" value="SMF20341.1"/>
    <property type="molecule type" value="Genomic_DNA"/>
</dbReference>
<keyword evidence="4" id="KW-1185">Reference proteome</keyword>
<dbReference type="CDD" id="cd07438">
    <property type="entry name" value="PHP_HisPPase_AMP"/>
    <property type="match status" value="1"/>
</dbReference>
<feature type="region of interest" description="Disordered" evidence="1">
    <location>
        <begin position="32"/>
        <end position="60"/>
    </location>
</feature>
<feature type="domain" description="Polymerase/histidinol phosphatase N-terminal" evidence="2">
    <location>
        <begin position="70"/>
        <end position="135"/>
    </location>
</feature>
<dbReference type="SUPFAM" id="SSF89550">
    <property type="entry name" value="PHP domain-like"/>
    <property type="match status" value="1"/>
</dbReference>
<dbReference type="GO" id="GO:0004534">
    <property type="term" value="F:5'-3' RNA exonuclease activity"/>
    <property type="evidence" value="ECO:0007669"/>
    <property type="project" value="TreeGrafter"/>
</dbReference>
<evidence type="ECO:0000313" key="3">
    <source>
        <dbReference type="EMBL" id="SMF20341.1"/>
    </source>
</evidence>
<name>A0A1X7DSG3_9MICC</name>
<dbReference type="InterPro" id="IPR016195">
    <property type="entry name" value="Pol/histidinol_Pase-like"/>
</dbReference>
<evidence type="ECO:0000259" key="2">
    <source>
        <dbReference type="SMART" id="SM00481"/>
    </source>
</evidence>
<proteinExistence type="predicted"/>
<evidence type="ECO:0000313" key="4">
    <source>
        <dbReference type="Proteomes" id="UP000192929"/>
    </source>
</evidence>
<dbReference type="Proteomes" id="UP000192929">
    <property type="component" value="Unassembled WGS sequence"/>
</dbReference>
<protein>
    <recommendedName>
        <fullName evidence="2">Polymerase/histidinol phosphatase N-terminal domain-containing protein</fullName>
    </recommendedName>
</protein>
<dbReference type="Gene3D" id="3.20.20.140">
    <property type="entry name" value="Metal-dependent hydrolases"/>
    <property type="match status" value="1"/>
</dbReference>
<reference evidence="4" key="1">
    <citation type="submission" date="2017-04" db="EMBL/GenBank/DDBJ databases">
        <authorList>
            <person name="Varghese N."/>
            <person name="Submissions S."/>
        </authorList>
    </citation>
    <scope>NUCLEOTIDE SEQUENCE [LARGE SCALE GENOMIC DNA]</scope>
    <source>
        <strain evidence="4">NIO-1021</strain>
    </source>
</reference>
<feature type="compositionally biased region" description="Low complexity" evidence="1">
    <location>
        <begin position="42"/>
        <end position="51"/>
    </location>
</feature>
<evidence type="ECO:0000256" key="1">
    <source>
        <dbReference type="SAM" id="MobiDB-lite"/>
    </source>
</evidence>
<gene>
    <name evidence="3" type="ORF">SAMN06296028_11470</name>
</gene>